<name>Q6BMB1_DEBHA</name>
<dbReference type="VEuPathDB" id="FungiDB:DEHA2F06908g"/>
<accession>Q6BMB1</accession>
<dbReference type="EMBL" id="CR382138">
    <property type="protein sequence ID" value="CAG88992.2"/>
    <property type="molecule type" value="Genomic_DNA"/>
</dbReference>
<proteinExistence type="predicted"/>
<dbReference type="InParanoid" id="Q6BMB1"/>
<dbReference type="eggNOG" id="ENOG502T156">
    <property type="taxonomic scope" value="Eukaryota"/>
</dbReference>
<feature type="region of interest" description="Disordered" evidence="1">
    <location>
        <begin position="225"/>
        <end position="294"/>
    </location>
</feature>
<feature type="compositionally biased region" description="Polar residues" evidence="1">
    <location>
        <begin position="264"/>
        <end position="294"/>
    </location>
</feature>
<feature type="compositionally biased region" description="Low complexity" evidence="1">
    <location>
        <begin position="225"/>
        <end position="247"/>
    </location>
</feature>
<dbReference type="KEGG" id="dha:DEHA2F06908g"/>
<protein>
    <submittedName>
        <fullName evidence="2">DEHA2F06908p</fullName>
    </submittedName>
</protein>
<dbReference type="OMA" id="LQPYQRF"/>
<evidence type="ECO:0000256" key="1">
    <source>
        <dbReference type="SAM" id="MobiDB-lite"/>
    </source>
</evidence>
<dbReference type="RefSeq" id="XP_460660.2">
    <property type="nucleotide sequence ID" value="XM_460660.1"/>
</dbReference>
<sequence>MSFNTEQLDTKLDGLTLGDSYKQEKFSENNRSNSENIPNVAQGTDLTIPGKISYIDKPKTSLLSSSLAKDFPHAHANALSPTVGERDVNLYMNMDDRMDTETNLTDDHPEPIILASSVGKEIDGRLIPSSSTISLLSLNGQNSGQGGCYDTTEVDGNGGSSGYGTMTSPKNSNNHFAGNYNYSHITSNTTPQTAFMDRKSGHNNITSRNSLTHLNQIRLQPYQRFSSPSSQQPFIQQETTSSTTCQSIPIENKSSIIVPDSPSLDPTSVGGSPSGLWLSSQTPSKPSTGSFKNNSRSELFHMMQSQQQKQNYDSMQPAEPIHSIQPTSQSTNQLIYNANASNNYTTTSTISYLKIDGSTSPILHPVQTPSEDPPMTPLYLNSNSLSQNDVGYFGNLAE</sequence>
<dbReference type="AlphaFoldDB" id="Q6BMB1"/>
<dbReference type="Proteomes" id="UP000000599">
    <property type="component" value="Chromosome F"/>
</dbReference>
<reference evidence="2 3" key="1">
    <citation type="journal article" date="2004" name="Nature">
        <title>Genome evolution in yeasts.</title>
        <authorList>
            <consortium name="Genolevures"/>
            <person name="Dujon B."/>
            <person name="Sherman D."/>
            <person name="Fischer G."/>
            <person name="Durrens P."/>
            <person name="Casaregola S."/>
            <person name="Lafontaine I."/>
            <person name="de Montigny J."/>
            <person name="Marck C."/>
            <person name="Neuveglise C."/>
            <person name="Talla E."/>
            <person name="Goffard N."/>
            <person name="Frangeul L."/>
            <person name="Aigle M."/>
            <person name="Anthouard V."/>
            <person name="Babour A."/>
            <person name="Barbe V."/>
            <person name="Barnay S."/>
            <person name="Blanchin S."/>
            <person name="Beckerich J.M."/>
            <person name="Beyne E."/>
            <person name="Bleykasten C."/>
            <person name="Boisrame A."/>
            <person name="Boyer J."/>
            <person name="Cattolico L."/>
            <person name="Confanioleri F."/>
            <person name="de Daruvar A."/>
            <person name="Despons L."/>
            <person name="Fabre E."/>
            <person name="Fairhead C."/>
            <person name="Ferry-Dumazet H."/>
            <person name="Groppi A."/>
            <person name="Hantraye F."/>
            <person name="Hennequin C."/>
            <person name="Jauniaux N."/>
            <person name="Joyet P."/>
            <person name="Kachouri R."/>
            <person name="Kerrest A."/>
            <person name="Koszul R."/>
            <person name="Lemaire M."/>
            <person name="Lesur I."/>
            <person name="Ma L."/>
            <person name="Muller H."/>
            <person name="Nicaud J.M."/>
            <person name="Nikolski M."/>
            <person name="Oztas S."/>
            <person name="Ozier-Kalogeropoulos O."/>
            <person name="Pellenz S."/>
            <person name="Potier S."/>
            <person name="Richard G.F."/>
            <person name="Straub M.L."/>
            <person name="Suleau A."/>
            <person name="Swennene D."/>
            <person name="Tekaia F."/>
            <person name="Wesolowski-Louvel M."/>
            <person name="Westhof E."/>
            <person name="Wirth B."/>
            <person name="Zeniou-Meyer M."/>
            <person name="Zivanovic I."/>
            <person name="Bolotin-Fukuhara M."/>
            <person name="Thierry A."/>
            <person name="Bouchier C."/>
            <person name="Caudron B."/>
            <person name="Scarpelli C."/>
            <person name="Gaillardin C."/>
            <person name="Weissenbach J."/>
            <person name="Wincker P."/>
            <person name="Souciet J.L."/>
        </authorList>
    </citation>
    <scope>NUCLEOTIDE SEQUENCE [LARGE SCALE GENOMIC DNA]</scope>
    <source>
        <strain evidence="3">ATCC 36239 / CBS 767 / BCRC 21394 / JCM 1990 / NBRC 0083 / IGC 2968</strain>
    </source>
</reference>
<keyword evidence="3" id="KW-1185">Reference proteome</keyword>
<evidence type="ECO:0000313" key="3">
    <source>
        <dbReference type="Proteomes" id="UP000000599"/>
    </source>
</evidence>
<dbReference type="HOGENOM" id="CLU_058068_0_0_1"/>
<gene>
    <name evidence="2" type="ordered locus">DEHA2F06908g</name>
</gene>
<dbReference type="OrthoDB" id="4013061at2759"/>
<organism evidence="2 3">
    <name type="scientific">Debaryomyces hansenii (strain ATCC 36239 / CBS 767 / BCRC 21394 / JCM 1990 / NBRC 0083 / IGC 2968)</name>
    <name type="common">Yeast</name>
    <name type="synonym">Torulaspora hansenii</name>
    <dbReference type="NCBI Taxonomy" id="284592"/>
    <lineage>
        <taxon>Eukaryota</taxon>
        <taxon>Fungi</taxon>
        <taxon>Dikarya</taxon>
        <taxon>Ascomycota</taxon>
        <taxon>Saccharomycotina</taxon>
        <taxon>Pichiomycetes</taxon>
        <taxon>Debaryomycetaceae</taxon>
        <taxon>Debaryomyces</taxon>
    </lineage>
</organism>
<dbReference type="GeneID" id="2904132"/>
<evidence type="ECO:0000313" key="2">
    <source>
        <dbReference type="EMBL" id="CAG88992.2"/>
    </source>
</evidence>